<dbReference type="Proteomes" id="UP000283530">
    <property type="component" value="Unassembled WGS sequence"/>
</dbReference>
<reference evidence="1 2" key="1">
    <citation type="journal article" date="2019" name="Nat. Plants">
        <title>Stout camphor tree genome fills gaps in understanding of flowering plant genome evolution.</title>
        <authorList>
            <person name="Chaw S.M."/>
            <person name="Liu Y.C."/>
            <person name="Wu Y.W."/>
            <person name="Wang H.Y."/>
            <person name="Lin C.I."/>
            <person name="Wu C.S."/>
            <person name="Ke H.M."/>
            <person name="Chang L.Y."/>
            <person name="Hsu C.Y."/>
            <person name="Yang H.T."/>
            <person name="Sudianto E."/>
            <person name="Hsu M.H."/>
            <person name="Wu K.P."/>
            <person name="Wang L.N."/>
            <person name="Leebens-Mack J.H."/>
            <person name="Tsai I.J."/>
        </authorList>
    </citation>
    <scope>NUCLEOTIDE SEQUENCE [LARGE SCALE GENOMIC DNA]</scope>
    <source>
        <strain evidence="2">cv. Chaw 1501</strain>
        <tissue evidence="1">Young leaves</tissue>
    </source>
</reference>
<name>A0A443PWM6_9MAGN</name>
<dbReference type="EMBL" id="QPKB01000011">
    <property type="protein sequence ID" value="RWR95161.1"/>
    <property type="molecule type" value="Genomic_DNA"/>
</dbReference>
<sequence>MNSASKRAVMKGTFQSYKGECLFIQETKMESIDDQIMRSFCPWRSCRYASCPSIGAYGVLLKDVRCTVEWVATSVYGPANVNEKADFWAELKSGGETFLGLSFLWMLMKLKCMLYLLDAWAYGKAVYPWQIVDWVEEVQDISKKMGAYLHHILREANSMADGLKGKEFLDLLSCLMYSFY</sequence>
<evidence type="ECO:0000313" key="1">
    <source>
        <dbReference type="EMBL" id="RWR95161.1"/>
    </source>
</evidence>
<dbReference type="OrthoDB" id="786283at2759"/>
<proteinExistence type="predicted"/>
<organism evidence="1 2">
    <name type="scientific">Cinnamomum micranthum f. kanehirae</name>
    <dbReference type="NCBI Taxonomy" id="337451"/>
    <lineage>
        <taxon>Eukaryota</taxon>
        <taxon>Viridiplantae</taxon>
        <taxon>Streptophyta</taxon>
        <taxon>Embryophyta</taxon>
        <taxon>Tracheophyta</taxon>
        <taxon>Spermatophyta</taxon>
        <taxon>Magnoliopsida</taxon>
        <taxon>Magnoliidae</taxon>
        <taxon>Laurales</taxon>
        <taxon>Lauraceae</taxon>
        <taxon>Cinnamomum</taxon>
    </lineage>
</organism>
<evidence type="ECO:0000313" key="2">
    <source>
        <dbReference type="Proteomes" id="UP000283530"/>
    </source>
</evidence>
<gene>
    <name evidence="1" type="ORF">CKAN_02449000</name>
</gene>
<protein>
    <submittedName>
        <fullName evidence="1">Uncharacterized protein</fullName>
    </submittedName>
</protein>
<dbReference type="AlphaFoldDB" id="A0A443PWM6"/>
<keyword evidence="2" id="KW-1185">Reference proteome</keyword>
<comment type="caution">
    <text evidence="1">The sequence shown here is derived from an EMBL/GenBank/DDBJ whole genome shotgun (WGS) entry which is preliminary data.</text>
</comment>
<accession>A0A443PWM6</accession>